<dbReference type="AlphaFoldDB" id="A0A2P2NBT7"/>
<protein>
    <submittedName>
        <fullName evidence="1">Uncharacterized protein</fullName>
    </submittedName>
</protein>
<dbReference type="EMBL" id="GGEC01059459">
    <property type="protein sequence ID" value="MBX39943.1"/>
    <property type="molecule type" value="Transcribed_RNA"/>
</dbReference>
<name>A0A2P2NBT7_RHIMU</name>
<reference evidence="1" key="1">
    <citation type="submission" date="2018-02" db="EMBL/GenBank/DDBJ databases">
        <title>Rhizophora mucronata_Transcriptome.</title>
        <authorList>
            <person name="Meera S.P."/>
            <person name="Sreeshan A."/>
            <person name="Augustine A."/>
        </authorList>
    </citation>
    <scope>NUCLEOTIDE SEQUENCE</scope>
    <source>
        <tissue evidence="1">Leaf</tissue>
    </source>
</reference>
<organism evidence="1">
    <name type="scientific">Rhizophora mucronata</name>
    <name type="common">Asiatic mangrove</name>
    <dbReference type="NCBI Taxonomy" id="61149"/>
    <lineage>
        <taxon>Eukaryota</taxon>
        <taxon>Viridiplantae</taxon>
        <taxon>Streptophyta</taxon>
        <taxon>Embryophyta</taxon>
        <taxon>Tracheophyta</taxon>
        <taxon>Spermatophyta</taxon>
        <taxon>Magnoliopsida</taxon>
        <taxon>eudicotyledons</taxon>
        <taxon>Gunneridae</taxon>
        <taxon>Pentapetalae</taxon>
        <taxon>rosids</taxon>
        <taxon>fabids</taxon>
        <taxon>Malpighiales</taxon>
        <taxon>Rhizophoraceae</taxon>
        <taxon>Rhizophora</taxon>
    </lineage>
</organism>
<sequence>MPQWKLLTLLHIWKCKHHISHKK</sequence>
<accession>A0A2P2NBT7</accession>
<evidence type="ECO:0000313" key="1">
    <source>
        <dbReference type="EMBL" id="MBX39943.1"/>
    </source>
</evidence>
<proteinExistence type="predicted"/>